<dbReference type="InterPro" id="IPR000073">
    <property type="entry name" value="AB_hydrolase_1"/>
</dbReference>
<proteinExistence type="predicted"/>
<dbReference type="GO" id="GO:0016020">
    <property type="term" value="C:membrane"/>
    <property type="evidence" value="ECO:0007669"/>
    <property type="project" value="TreeGrafter"/>
</dbReference>
<dbReference type="OrthoDB" id="9804723at2"/>
<dbReference type="GO" id="GO:0016787">
    <property type="term" value="F:hydrolase activity"/>
    <property type="evidence" value="ECO:0007669"/>
    <property type="project" value="UniProtKB-KW"/>
</dbReference>
<feature type="domain" description="AB hydrolase-1" evidence="1">
    <location>
        <begin position="22"/>
        <end position="260"/>
    </location>
</feature>
<name>A0A5B2W1L5_9HYPH</name>
<protein>
    <submittedName>
        <fullName evidence="2">Alpha/beta fold hydrolase</fullName>
    </submittedName>
</protein>
<dbReference type="Gene3D" id="3.40.50.1820">
    <property type="entry name" value="alpha/beta hydrolase"/>
    <property type="match status" value="1"/>
</dbReference>
<gene>
    <name evidence="2" type="ORF">F0L46_02345</name>
</gene>
<dbReference type="InterPro" id="IPR050266">
    <property type="entry name" value="AB_hydrolase_sf"/>
</dbReference>
<dbReference type="Pfam" id="PF12697">
    <property type="entry name" value="Abhydrolase_6"/>
    <property type="match status" value="1"/>
</dbReference>
<keyword evidence="2" id="KW-0378">Hydrolase</keyword>
<evidence type="ECO:0000313" key="3">
    <source>
        <dbReference type="Proteomes" id="UP000323142"/>
    </source>
</evidence>
<dbReference type="AlphaFoldDB" id="A0A5B2W1L5"/>
<reference evidence="2 3" key="1">
    <citation type="submission" date="2019-09" db="EMBL/GenBank/DDBJ databases">
        <title>Salinarimonas rosea gen. nov., sp. nov., a new member of the a-2 subgroup of the Proteobacteria.</title>
        <authorList>
            <person name="Liu J."/>
        </authorList>
    </citation>
    <scope>NUCLEOTIDE SEQUENCE [LARGE SCALE GENOMIC DNA]</scope>
    <source>
        <strain evidence="2 3">BN140002</strain>
    </source>
</reference>
<dbReference type="EMBL" id="VUOA01000005">
    <property type="protein sequence ID" value="KAA2244099.1"/>
    <property type="molecule type" value="Genomic_DNA"/>
</dbReference>
<evidence type="ECO:0000259" key="1">
    <source>
        <dbReference type="Pfam" id="PF12697"/>
    </source>
</evidence>
<organism evidence="2 3">
    <name type="scientific">Salinarimonas soli</name>
    <dbReference type="NCBI Taxonomy" id="1638099"/>
    <lineage>
        <taxon>Bacteria</taxon>
        <taxon>Pseudomonadati</taxon>
        <taxon>Pseudomonadota</taxon>
        <taxon>Alphaproteobacteria</taxon>
        <taxon>Hyphomicrobiales</taxon>
        <taxon>Salinarimonadaceae</taxon>
        <taxon>Salinarimonas</taxon>
    </lineage>
</organism>
<dbReference type="InterPro" id="IPR029058">
    <property type="entry name" value="AB_hydrolase_fold"/>
</dbReference>
<dbReference type="Proteomes" id="UP000323142">
    <property type="component" value="Unassembled WGS sequence"/>
</dbReference>
<dbReference type="PANTHER" id="PTHR43798">
    <property type="entry name" value="MONOACYLGLYCEROL LIPASE"/>
    <property type="match status" value="1"/>
</dbReference>
<dbReference type="SUPFAM" id="SSF53474">
    <property type="entry name" value="alpha/beta-Hydrolases"/>
    <property type="match status" value="1"/>
</dbReference>
<keyword evidence="3" id="KW-1185">Reference proteome</keyword>
<reference evidence="2 3" key="2">
    <citation type="submission" date="2019-09" db="EMBL/GenBank/DDBJ databases">
        <authorList>
            <person name="Jin C."/>
        </authorList>
    </citation>
    <scope>NUCLEOTIDE SEQUENCE [LARGE SCALE GENOMIC DNA]</scope>
    <source>
        <strain evidence="2 3">BN140002</strain>
    </source>
</reference>
<comment type="caution">
    <text evidence="2">The sequence shown here is derived from an EMBL/GenBank/DDBJ whole genome shotgun (WGS) entry which is preliminary data.</text>
</comment>
<sequence length="279" mass="29900">MPCSLGRRERVKVSPQGAGEKLLLIHGLGGSARSWSPILPALAAEREVLAVDLPGHGGTPAEAGSDTFRGLTDIVDAFLVREGLTGIDMAGSSMGARMVLELARRGHARAVVALDPGGFWRGWERTYFHTTIAASIRLVRGLRPVLPTVARHAASRTAFLAQLSAKPWSLSSELVAGELESLASTPTFDPLYRDLATGPEQQGPAAAGSGPVVIGWGRQDRLCLPRQAERAHAAFPGSRLHWFENCGHFPMWDQPDEAARLVLESTGQGRNGVAEMPHR</sequence>
<dbReference type="PANTHER" id="PTHR43798:SF33">
    <property type="entry name" value="HYDROLASE, PUTATIVE (AFU_ORTHOLOGUE AFUA_2G14860)-RELATED"/>
    <property type="match status" value="1"/>
</dbReference>
<accession>A0A5B2W1L5</accession>
<evidence type="ECO:0000313" key="2">
    <source>
        <dbReference type="EMBL" id="KAA2244099.1"/>
    </source>
</evidence>